<evidence type="ECO:0000259" key="2">
    <source>
        <dbReference type="Pfam" id="PF03551"/>
    </source>
</evidence>
<evidence type="ECO:0000256" key="1">
    <source>
        <dbReference type="SAM" id="MobiDB-lite"/>
    </source>
</evidence>
<gene>
    <name evidence="3" type="ORF">DLJ59_23455</name>
</gene>
<evidence type="ECO:0000313" key="4">
    <source>
        <dbReference type="Proteomes" id="UP000282312"/>
    </source>
</evidence>
<dbReference type="Proteomes" id="UP000282312">
    <property type="component" value="Unassembled WGS sequence"/>
</dbReference>
<feature type="domain" description="Transcription regulator PadR N-terminal" evidence="2">
    <location>
        <begin position="14"/>
        <end position="79"/>
    </location>
</feature>
<accession>A0A3N9WGQ8</accession>
<dbReference type="SUPFAM" id="SSF46785">
    <property type="entry name" value="Winged helix' DNA-binding domain"/>
    <property type="match status" value="1"/>
</dbReference>
<organism evidence="3 4">
    <name type="scientific">Micromonospora inaquosa</name>
    <dbReference type="NCBI Taxonomy" id="2203716"/>
    <lineage>
        <taxon>Bacteria</taxon>
        <taxon>Bacillati</taxon>
        <taxon>Actinomycetota</taxon>
        <taxon>Actinomycetes</taxon>
        <taxon>Micromonosporales</taxon>
        <taxon>Micromonosporaceae</taxon>
        <taxon>Micromonospora</taxon>
    </lineage>
</organism>
<name>A0A3N9WGQ8_9ACTN</name>
<protein>
    <recommendedName>
        <fullName evidence="2">Transcription regulator PadR N-terminal domain-containing protein</fullName>
    </recommendedName>
</protein>
<keyword evidence="4" id="KW-1185">Reference proteome</keyword>
<dbReference type="InterPro" id="IPR036390">
    <property type="entry name" value="WH_DNA-bd_sf"/>
</dbReference>
<dbReference type="Gene3D" id="1.10.10.10">
    <property type="entry name" value="Winged helix-like DNA-binding domain superfamily/Winged helix DNA-binding domain"/>
    <property type="match status" value="1"/>
</dbReference>
<reference evidence="3 4" key="1">
    <citation type="submission" date="2018-05" db="EMBL/GenBank/DDBJ databases">
        <title>Micromonospora from Atacama Desert.</title>
        <authorList>
            <person name="Carro L."/>
            <person name="Goodfellow M."/>
            <person name="Klenk H.-P."/>
        </authorList>
    </citation>
    <scope>NUCLEOTIDE SEQUENCE [LARGE SCALE GENOMIC DNA]</scope>
    <source>
        <strain evidence="3 4">LB39</strain>
    </source>
</reference>
<proteinExistence type="predicted"/>
<feature type="region of interest" description="Disordered" evidence="1">
    <location>
        <begin position="82"/>
        <end position="108"/>
    </location>
</feature>
<comment type="caution">
    <text evidence="3">The sequence shown here is derived from an EMBL/GenBank/DDBJ whole genome shotgun (WGS) entry which is preliminary data.</text>
</comment>
<dbReference type="InterPro" id="IPR005149">
    <property type="entry name" value="Tscrpt_reg_PadR_N"/>
</dbReference>
<dbReference type="OrthoDB" id="8443918at2"/>
<dbReference type="EMBL" id="QGSZ01000261">
    <property type="protein sequence ID" value="RQW99838.1"/>
    <property type="molecule type" value="Genomic_DNA"/>
</dbReference>
<dbReference type="InterPro" id="IPR052509">
    <property type="entry name" value="Metal_resp_DNA-bind_regulator"/>
</dbReference>
<dbReference type="PANTHER" id="PTHR33169">
    <property type="entry name" value="PADR-FAMILY TRANSCRIPTIONAL REGULATOR"/>
    <property type="match status" value="1"/>
</dbReference>
<dbReference type="PANTHER" id="PTHR33169:SF27">
    <property type="entry name" value="TRANSCRIPTIONAL REGULATOR PADR FAMILY PROTEIN"/>
    <property type="match status" value="1"/>
</dbReference>
<dbReference type="Pfam" id="PF03551">
    <property type="entry name" value="PadR"/>
    <property type="match status" value="1"/>
</dbReference>
<dbReference type="InterPro" id="IPR036388">
    <property type="entry name" value="WH-like_DNA-bd_sf"/>
</dbReference>
<evidence type="ECO:0000313" key="3">
    <source>
        <dbReference type="EMBL" id="RQW99838.1"/>
    </source>
</evidence>
<sequence>MPLNASRNSLVLPILGLLVEQPAHGYDITTRLRKRYGHLSVTRSTVTSLLKAVEKAGMVSARLPERIGNRPPRTVYELTVGRRYGPMGVTPPSRTRSGRVREPSSPSP</sequence>
<dbReference type="AlphaFoldDB" id="A0A3N9WGQ8"/>